<dbReference type="Proteomes" id="UP000035680">
    <property type="component" value="Unassembled WGS sequence"/>
</dbReference>
<dbReference type="AlphaFoldDB" id="A0A0K0FRC5"/>
<reference evidence="1" key="1">
    <citation type="submission" date="2014-07" db="EMBL/GenBank/DDBJ databases">
        <authorList>
            <person name="Martin A.A"/>
            <person name="De Silva N."/>
        </authorList>
    </citation>
    <scope>NUCLEOTIDE SEQUENCE</scope>
</reference>
<reference evidence="2" key="2">
    <citation type="submission" date="2015-08" db="UniProtKB">
        <authorList>
            <consortium name="WormBaseParasite"/>
        </authorList>
    </citation>
    <scope>IDENTIFICATION</scope>
</reference>
<evidence type="ECO:0000313" key="1">
    <source>
        <dbReference type="Proteomes" id="UP000035680"/>
    </source>
</evidence>
<keyword evidence="1" id="KW-1185">Reference proteome</keyword>
<organism evidence="1 2">
    <name type="scientific">Strongyloides venezuelensis</name>
    <name type="common">Threadworm</name>
    <dbReference type="NCBI Taxonomy" id="75913"/>
    <lineage>
        <taxon>Eukaryota</taxon>
        <taxon>Metazoa</taxon>
        <taxon>Ecdysozoa</taxon>
        <taxon>Nematoda</taxon>
        <taxon>Chromadorea</taxon>
        <taxon>Rhabditida</taxon>
        <taxon>Tylenchina</taxon>
        <taxon>Panagrolaimomorpha</taxon>
        <taxon>Strongyloidoidea</taxon>
        <taxon>Strongyloididae</taxon>
        <taxon>Strongyloides</taxon>
    </lineage>
</organism>
<evidence type="ECO:0000313" key="2">
    <source>
        <dbReference type="WBParaSite" id="SVE_1245400.1"/>
    </source>
</evidence>
<protein>
    <submittedName>
        <fullName evidence="2">Uncharacterized protein</fullName>
    </submittedName>
</protein>
<name>A0A0K0FRC5_STRVS</name>
<dbReference type="WBParaSite" id="SVE_1245400.1">
    <property type="protein sequence ID" value="SVE_1245400.1"/>
    <property type="gene ID" value="SVE_1245400"/>
</dbReference>
<proteinExistence type="predicted"/>
<sequence>MNITNNLSANVSTQFHASINEMNKSIQNTRWKIDFSEHGQNSNLRKGFYRVENLKVLRVSTYVDTIKIQDDKTIILHNGDEEMIMKIVKGNVKLMVKTISQENDFEELLIFANFNIIKDVIEEFILDEIHKINDFASFKEIFEVEMEISNESLKVDFFNTPNLLLLSEKNGFSQYSYVENDCPVSMKKKELPLPKNKNNENNNTLDIFNLITAIEVGMSSTSKSDIEIDMIKNFLGVDKLEVVRLLFRLSG</sequence>
<accession>A0A0K0FRC5</accession>